<dbReference type="Pfam" id="PF20150">
    <property type="entry name" value="2EXR"/>
    <property type="match status" value="1"/>
</dbReference>
<reference evidence="2" key="1">
    <citation type="submission" date="2023-04" db="EMBL/GenBank/DDBJ databases">
        <title>Black Yeasts Isolated from many extreme environments.</title>
        <authorList>
            <person name="Coleine C."/>
            <person name="Stajich J.E."/>
            <person name="Selbmann L."/>
        </authorList>
    </citation>
    <scope>NUCLEOTIDE SEQUENCE</scope>
    <source>
        <strain evidence="2">CCFEE 5312</strain>
    </source>
</reference>
<sequence>MVSIRRIEEKTRQQVTISTGLTSANLFKSNVQIQSPLFNRLPAELRNMIFCFATRPDHHPKVTWNKYHQEFQPDDSGSYKHLTSLLQTCRLVWLETNYMLLQQATHRFFFNSFDYDAPGYAICDAKAQRHLEFCRSLTPNGRLNLHHIHYWSRSCAEEGNKSVTWPGICLSRLRAKTQWLHVPCFVPEMVTVTVRYDGLKRLSGYRRGYLSQLTDVIRFAADGATLTFRLELEAPAADAAELRDVVETLESWQVVRENEYWLETRQEHLEISRLVLQSPTEECSRTVPASRPHEQRDVCVGEKVDGEESMDMEHVVFTLTWKRIRWRDYDSTRPVPSATISAAAMEVARNYEQLWALQGSLLEFVVDAWSGHDAMKRLRFAQSHGIGPDLVEEAK</sequence>
<accession>A0AAJ0DL58</accession>
<gene>
    <name evidence="2" type="ORF">LTR09_006511</name>
</gene>
<dbReference type="Proteomes" id="UP001271007">
    <property type="component" value="Unassembled WGS sequence"/>
</dbReference>
<protein>
    <recommendedName>
        <fullName evidence="1">2EXR domain-containing protein</fullName>
    </recommendedName>
</protein>
<keyword evidence="3" id="KW-1185">Reference proteome</keyword>
<evidence type="ECO:0000259" key="1">
    <source>
        <dbReference type="Pfam" id="PF20150"/>
    </source>
</evidence>
<comment type="caution">
    <text evidence="2">The sequence shown here is derived from an EMBL/GenBank/DDBJ whole genome shotgun (WGS) entry which is preliminary data.</text>
</comment>
<feature type="domain" description="2EXR" evidence="1">
    <location>
        <begin position="36"/>
        <end position="107"/>
    </location>
</feature>
<dbReference type="EMBL" id="JAWDJX010000021">
    <property type="protein sequence ID" value="KAK3052301.1"/>
    <property type="molecule type" value="Genomic_DNA"/>
</dbReference>
<name>A0AAJ0DL58_9PEZI</name>
<organism evidence="2 3">
    <name type="scientific">Extremus antarcticus</name>
    <dbReference type="NCBI Taxonomy" id="702011"/>
    <lineage>
        <taxon>Eukaryota</taxon>
        <taxon>Fungi</taxon>
        <taxon>Dikarya</taxon>
        <taxon>Ascomycota</taxon>
        <taxon>Pezizomycotina</taxon>
        <taxon>Dothideomycetes</taxon>
        <taxon>Dothideomycetidae</taxon>
        <taxon>Mycosphaerellales</taxon>
        <taxon>Extremaceae</taxon>
        <taxon>Extremus</taxon>
    </lineage>
</organism>
<dbReference type="InterPro" id="IPR045518">
    <property type="entry name" value="2EXR"/>
</dbReference>
<proteinExistence type="predicted"/>
<dbReference type="AlphaFoldDB" id="A0AAJ0DL58"/>
<evidence type="ECO:0000313" key="2">
    <source>
        <dbReference type="EMBL" id="KAK3052301.1"/>
    </source>
</evidence>
<evidence type="ECO:0000313" key="3">
    <source>
        <dbReference type="Proteomes" id="UP001271007"/>
    </source>
</evidence>